<keyword evidence="5" id="KW-1185">Reference proteome</keyword>
<dbReference type="InterPro" id="IPR050832">
    <property type="entry name" value="Bact_Acetyltransf"/>
</dbReference>
<dbReference type="Pfam" id="PF00583">
    <property type="entry name" value="Acetyltransf_1"/>
    <property type="match status" value="1"/>
</dbReference>
<dbReference type="PROSITE" id="PS51186">
    <property type="entry name" value="GNAT"/>
    <property type="match status" value="1"/>
</dbReference>
<evidence type="ECO:0000259" key="3">
    <source>
        <dbReference type="PROSITE" id="PS51186"/>
    </source>
</evidence>
<evidence type="ECO:0000256" key="1">
    <source>
        <dbReference type="ARBA" id="ARBA00022679"/>
    </source>
</evidence>
<evidence type="ECO:0000313" key="5">
    <source>
        <dbReference type="Proteomes" id="UP001610861"/>
    </source>
</evidence>
<dbReference type="CDD" id="cd04301">
    <property type="entry name" value="NAT_SF"/>
    <property type="match status" value="1"/>
</dbReference>
<comment type="caution">
    <text evidence="4">The sequence shown here is derived from an EMBL/GenBank/DDBJ whole genome shotgun (WGS) entry which is preliminary data.</text>
</comment>
<gene>
    <name evidence="4" type="ORF">ACH3VR_04015</name>
</gene>
<dbReference type="RefSeq" id="WP_396639450.1">
    <property type="nucleotide sequence ID" value="NZ_JBIQWL010000001.1"/>
</dbReference>
<protein>
    <submittedName>
        <fullName evidence="4">GNAT family N-acetyltransferase</fullName>
        <ecNumber evidence="4">2.3.-.-</ecNumber>
    </submittedName>
</protein>
<reference evidence="4 5" key="1">
    <citation type="submission" date="2024-09" db="EMBL/GenBank/DDBJ databases">
        <authorList>
            <person name="Pan X."/>
        </authorList>
    </citation>
    <scope>NUCLEOTIDE SEQUENCE [LARGE SCALE GENOMIC DNA]</scope>
    <source>
        <strain evidence="4 5">B2969</strain>
    </source>
</reference>
<dbReference type="SUPFAM" id="SSF55729">
    <property type="entry name" value="Acyl-CoA N-acyltransferases (Nat)"/>
    <property type="match status" value="1"/>
</dbReference>
<keyword evidence="1 4" id="KW-0808">Transferase</keyword>
<evidence type="ECO:0000313" key="4">
    <source>
        <dbReference type="EMBL" id="MFH8249516.1"/>
    </source>
</evidence>
<dbReference type="EMBL" id="JBIQWL010000001">
    <property type="protein sequence ID" value="MFH8249516.1"/>
    <property type="molecule type" value="Genomic_DNA"/>
</dbReference>
<feature type="domain" description="N-acetyltransferase" evidence="3">
    <location>
        <begin position="9"/>
        <end position="161"/>
    </location>
</feature>
<organism evidence="4 5">
    <name type="scientific">Microbacterium alkaliflavum</name>
    <dbReference type="NCBI Taxonomy" id="3248839"/>
    <lineage>
        <taxon>Bacteria</taxon>
        <taxon>Bacillati</taxon>
        <taxon>Actinomycetota</taxon>
        <taxon>Actinomycetes</taxon>
        <taxon>Micrococcales</taxon>
        <taxon>Microbacteriaceae</taxon>
        <taxon>Microbacterium</taxon>
    </lineage>
</organism>
<proteinExistence type="predicted"/>
<dbReference type="GO" id="GO:0016746">
    <property type="term" value="F:acyltransferase activity"/>
    <property type="evidence" value="ECO:0007669"/>
    <property type="project" value="UniProtKB-KW"/>
</dbReference>
<name>A0ABW7Q3V7_9MICO</name>
<accession>A0ABW7Q3V7</accession>
<dbReference type="Proteomes" id="UP001610861">
    <property type="component" value="Unassembled WGS sequence"/>
</dbReference>
<dbReference type="PANTHER" id="PTHR43877">
    <property type="entry name" value="AMINOALKYLPHOSPHONATE N-ACETYLTRANSFERASE-RELATED-RELATED"/>
    <property type="match status" value="1"/>
</dbReference>
<dbReference type="Gene3D" id="3.40.630.30">
    <property type="match status" value="1"/>
</dbReference>
<sequence>MGEPTTDDATIRDIRPGDAGQVLTIQRAAFVQEALIYDTVKMPALTQSLDELRAELLDNLGFVAELGTRIVGAVRAQRDADVLLVGRLVIAPDQQGRGLGSQLLDAVERRGRETGCREAELFTGSLSEANLRLYERHGYRETQRVEGDDGIEQVFLRKTLG</sequence>
<evidence type="ECO:0000256" key="2">
    <source>
        <dbReference type="ARBA" id="ARBA00023315"/>
    </source>
</evidence>
<dbReference type="InterPro" id="IPR000182">
    <property type="entry name" value="GNAT_dom"/>
</dbReference>
<dbReference type="InterPro" id="IPR016181">
    <property type="entry name" value="Acyl_CoA_acyltransferase"/>
</dbReference>
<keyword evidence="2 4" id="KW-0012">Acyltransferase</keyword>
<dbReference type="EC" id="2.3.-.-" evidence="4"/>